<dbReference type="AlphaFoldDB" id="A0A0W8F8C4"/>
<accession>A0A0W8F8C4</accession>
<evidence type="ECO:0008006" key="3">
    <source>
        <dbReference type="Google" id="ProtNLM"/>
    </source>
</evidence>
<organism evidence="2">
    <name type="scientific">hydrocarbon metagenome</name>
    <dbReference type="NCBI Taxonomy" id="938273"/>
    <lineage>
        <taxon>unclassified sequences</taxon>
        <taxon>metagenomes</taxon>
        <taxon>ecological metagenomes</taxon>
    </lineage>
</organism>
<evidence type="ECO:0000313" key="2">
    <source>
        <dbReference type="EMBL" id="KUG17142.1"/>
    </source>
</evidence>
<protein>
    <recommendedName>
        <fullName evidence="3">Phage head morphogenesis domain-containing protein</fullName>
    </recommendedName>
</protein>
<evidence type="ECO:0000256" key="1">
    <source>
        <dbReference type="SAM" id="Coils"/>
    </source>
</evidence>
<reference evidence="2" key="1">
    <citation type="journal article" date="2015" name="Proc. Natl. Acad. Sci. U.S.A.">
        <title>Networks of energetic and metabolic interactions define dynamics in microbial communities.</title>
        <authorList>
            <person name="Embree M."/>
            <person name="Liu J.K."/>
            <person name="Al-Bassam M.M."/>
            <person name="Zengler K."/>
        </authorList>
    </citation>
    <scope>NUCLEOTIDE SEQUENCE</scope>
</reference>
<proteinExistence type="predicted"/>
<comment type="caution">
    <text evidence="2">The sequence shown here is derived from an EMBL/GenBank/DDBJ whole genome shotgun (WGS) entry which is preliminary data.</text>
</comment>
<gene>
    <name evidence="2" type="ORF">ASZ90_013145</name>
</gene>
<sequence>MDHIKALRSSEDSRIRELEARFLDSVKNTIQSTDWSDVERRLMAGNAPDMVVGALSWGNYDPSDLLEGGFWAASGIAAEYLAEVITTSTEVSFVLTDPNALKWIEQYAADEIVAITDSQREAVKEIVLAGYRDGITYQKQARMIRQIVGLDPRRAIAVTNLENRLRKKGKFSEDQIAKKADKYAKRLLNQRARTIAIQEAVTAAAQGFYETTKGAVGRGILDPQKYAGYRIVTGDERLCPQCSALAGETRELPDGVYPSTGSHTPKVHVLCRCVEGIQETGAGKGVQGIGTKQTKRASGMGRATIIFDCQKVKRKDGILYIPTVPLIEGVYEQWGLRVLRDYKEFSPYSHWLHGLPVVVNHEDVTPEARRVGQLFDIVNKPEGRKTTATTRFFEIDLTQRELEALLSGEPHDGSLRWECYLVDEPGTWTDPRTGEVKEYDVKEVGPYVFHEYSFVKQGVVSTKDGAGFNMQCKDCNSLSYAPGGGATMEIEEIQTAINEAIEPLINRIDALEQKNAALEGEQTSIQAALEARIEAEQKERFLSKLKPAFLEQGDELWQECKQTGYLVFEANHPEMIASFQSRVLKGQSTTEEPETFNLAAKQAERNKKFNMRRR</sequence>
<name>A0A0W8F8C4_9ZZZZ</name>
<dbReference type="EMBL" id="LNQE01001460">
    <property type="protein sequence ID" value="KUG17142.1"/>
    <property type="molecule type" value="Genomic_DNA"/>
</dbReference>
<feature type="coiled-coil region" evidence="1">
    <location>
        <begin position="501"/>
        <end position="528"/>
    </location>
</feature>
<keyword evidence="1" id="KW-0175">Coiled coil</keyword>